<dbReference type="RefSeq" id="WP_376886119.1">
    <property type="nucleotide sequence ID" value="NZ_JBHUHR010000031.1"/>
</dbReference>
<keyword evidence="3" id="KW-1185">Reference proteome</keyword>
<proteinExistence type="predicted"/>
<comment type="caution">
    <text evidence="2">The sequence shown here is derived from an EMBL/GenBank/DDBJ whole genome shotgun (WGS) entry which is preliminary data.</text>
</comment>
<dbReference type="InterPro" id="IPR011990">
    <property type="entry name" value="TPR-like_helical_dom_sf"/>
</dbReference>
<organism evidence="2 3">
    <name type="scientific">Belliella marina</name>
    <dbReference type="NCBI Taxonomy" id="1644146"/>
    <lineage>
        <taxon>Bacteria</taxon>
        <taxon>Pseudomonadati</taxon>
        <taxon>Bacteroidota</taxon>
        <taxon>Cytophagia</taxon>
        <taxon>Cytophagales</taxon>
        <taxon>Cyclobacteriaceae</taxon>
        <taxon>Belliella</taxon>
    </lineage>
</organism>
<keyword evidence="1" id="KW-0175">Coiled coil</keyword>
<sequence length="449" mass="52016">MKKSLLTLSAIFIFTGSIFAQLYKEGIVNRKFDLFQVGDTVKVHGLKSNDFSGKTQYLVKTSFGNIFVNEDRVDLFTNDFNFWENLWFESRALDISEKGWQSENRQALYEDAMVFFEEVKGNNLIFEDELLYDYIYQLIFKIHPEHLMKDKNRVFNLIILKSTEPQYFSFENGMIVMTTGAISMANSEKELTQMLTECISHIVLEHNLVNLNHAIKTENRARTWGAIATFASAAVIAYGNEKNGTYYNFDDALNLGLAASYMTVENLQRIGAKYNDAQNKLVSKVSEEYWSKNAGLFNDNNKLFLAKISNAVSYTAWQEFHSKNYEYALKLANKMESFGMATEEEYLLLSKLYRKLGNDLDTNLQALTYVKEAEKLAPKKLKELDLEAGLIYMRMDDFDNARDAFQRYKSNLVELENSGEDVQTELKFVNQLLYRFNMEQRENIGYTDK</sequence>
<evidence type="ECO:0000313" key="3">
    <source>
        <dbReference type="Proteomes" id="UP001597361"/>
    </source>
</evidence>
<evidence type="ECO:0000313" key="2">
    <source>
        <dbReference type="EMBL" id="MFD2035267.1"/>
    </source>
</evidence>
<name>A0ABW4VKP2_9BACT</name>
<dbReference type="EMBL" id="JBHUHR010000031">
    <property type="protein sequence ID" value="MFD2035267.1"/>
    <property type="molecule type" value="Genomic_DNA"/>
</dbReference>
<gene>
    <name evidence="2" type="ORF">ACFSKL_10720</name>
</gene>
<feature type="coiled-coil region" evidence="1">
    <location>
        <begin position="398"/>
        <end position="425"/>
    </location>
</feature>
<dbReference type="SUPFAM" id="SSF48452">
    <property type="entry name" value="TPR-like"/>
    <property type="match status" value="1"/>
</dbReference>
<reference evidence="3" key="1">
    <citation type="journal article" date="2019" name="Int. J. Syst. Evol. Microbiol.">
        <title>The Global Catalogue of Microorganisms (GCM) 10K type strain sequencing project: providing services to taxonomists for standard genome sequencing and annotation.</title>
        <authorList>
            <consortium name="The Broad Institute Genomics Platform"/>
            <consortium name="The Broad Institute Genome Sequencing Center for Infectious Disease"/>
            <person name="Wu L."/>
            <person name="Ma J."/>
        </authorList>
    </citation>
    <scope>NUCLEOTIDE SEQUENCE [LARGE SCALE GENOMIC DNA]</scope>
    <source>
        <strain evidence="3">CGMCC 1.15180</strain>
    </source>
</reference>
<accession>A0ABW4VKP2</accession>
<evidence type="ECO:0000256" key="1">
    <source>
        <dbReference type="SAM" id="Coils"/>
    </source>
</evidence>
<dbReference type="Proteomes" id="UP001597361">
    <property type="component" value="Unassembled WGS sequence"/>
</dbReference>
<protein>
    <submittedName>
        <fullName evidence="2">Tetratricopeptide repeat protein</fullName>
    </submittedName>
</protein>